<name>A0A7Y7WHI0_9PSED</name>
<protein>
    <submittedName>
        <fullName evidence="2">Uncharacterized protein</fullName>
    </submittedName>
</protein>
<evidence type="ECO:0000313" key="3">
    <source>
        <dbReference type="Proteomes" id="UP000582981"/>
    </source>
</evidence>
<accession>A0A7Y7WHI0</accession>
<dbReference type="AlphaFoldDB" id="A0A7Y7WHI0"/>
<feature type="coiled-coil region" evidence="1">
    <location>
        <begin position="116"/>
        <end position="155"/>
    </location>
</feature>
<gene>
    <name evidence="2" type="ORF">HX829_23935</name>
</gene>
<organism evidence="2 3">
    <name type="scientific">Pseudomonas gingeri</name>
    <dbReference type="NCBI Taxonomy" id="117681"/>
    <lineage>
        <taxon>Bacteria</taxon>
        <taxon>Pseudomonadati</taxon>
        <taxon>Pseudomonadota</taxon>
        <taxon>Gammaproteobacteria</taxon>
        <taxon>Pseudomonadales</taxon>
        <taxon>Pseudomonadaceae</taxon>
        <taxon>Pseudomonas</taxon>
    </lineage>
</organism>
<proteinExistence type="predicted"/>
<dbReference type="EMBL" id="JACAPU010000030">
    <property type="protein sequence ID" value="NWB49540.1"/>
    <property type="molecule type" value="Genomic_DNA"/>
</dbReference>
<keyword evidence="1" id="KW-0175">Coiled coil</keyword>
<comment type="caution">
    <text evidence="2">The sequence shown here is derived from an EMBL/GenBank/DDBJ whole genome shotgun (WGS) entry which is preliminary data.</text>
</comment>
<evidence type="ECO:0000256" key="1">
    <source>
        <dbReference type="SAM" id="Coils"/>
    </source>
</evidence>
<reference evidence="2 3" key="1">
    <citation type="submission" date="2020-04" db="EMBL/GenBank/DDBJ databases">
        <title>Molecular characterization of pseudomonads from Agaricus bisporus reveal novel blotch 2 pathogens in Western Europe.</title>
        <authorList>
            <person name="Taparia T."/>
            <person name="Krijger M."/>
            <person name="Haynes E."/>
            <person name="Elpinstone J.G."/>
            <person name="Noble R."/>
            <person name="Van Der Wolf J."/>
        </authorList>
    </citation>
    <scope>NUCLEOTIDE SEQUENCE [LARGE SCALE GENOMIC DNA]</scope>
    <source>
        <strain evidence="2 3">F1001</strain>
    </source>
</reference>
<evidence type="ECO:0000313" key="2">
    <source>
        <dbReference type="EMBL" id="NWB49540.1"/>
    </source>
</evidence>
<sequence>MSQLFQVNEVELTSLKNQAEVLYETHITGRDEFLRKHRVGAMERFVTDSLQEGLDLYAKLIKDGYKACGVSSEYVGGAGFQPYLVLTLEKPQKTQKADLKVIMDQVEADYMTELEAKRAEELHRQVELRFQTEQRQVEALRLKQEQEAKERLRAEVLKAWGVDQ</sequence>
<dbReference type="RefSeq" id="WP_177145170.1">
    <property type="nucleotide sequence ID" value="NZ_JACAPU010000030.1"/>
</dbReference>
<dbReference type="Proteomes" id="UP000582981">
    <property type="component" value="Unassembled WGS sequence"/>
</dbReference>